<keyword evidence="2" id="KW-0812">Transmembrane</keyword>
<dbReference type="OrthoDB" id="1107553at2759"/>
<dbReference type="Gene3D" id="2.60.120.260">
    <property type="entry name" value="Galactose-binding domain-like"/>
    <property type="match status" value="1"/>
</dbReference>
<name>A0A8K0NX91_LADFU</name>
<evidence type="ECO:0000256" key="1">
    <source>
        <dbReference type="SAM" id="MobiDB-lite"/>
    </source>
</evidence>
<accession>A0A8K0NX91</accession>
<dbReference type="InterPro" id="IPR007397">
    <property type="entry name" value="F-box-assoc_dom"/>
</dbReference>
<organism evidence="4 5">
    <name type="scientific">Ladona fulva</name>
    <name type="common">Scarce chaser dragonfly</name>
    <name type="synonym">Libellula fulva</name>
    <dbReference type="NCBI Taxonomy" id="123851"/>
    <lineage>
        <taxon>Eukaryota</taxon>
        <taxon>Metazoa</taxon>
        <taxon>Ecdysozoa</taxon>
        <taxon>Arthropoda</taxon>
        <taxon>Hexapoda</taxon>
        <taxon>Insecta</taxon>
        <taxon>Pterygota</taxon>
        <taxon>Palaeoptera</taxon>
        <taxon>Odonata</taxon>
        <taxon>Epiprocta</taxon>
        <taxon>Anisoptera</taxon>
        <taxon>Libelluloidea</taxon>
        <taxon>Libellulidae</taxon>
        <taxon>Ladona</taxon>
    </lineage>
</organism>
<reference evidence="4" key="1">
    <citation type="submission" date="2013-04" db="EMBL/GenBank/DDBJ databases">
        <authorList>
            <person name="Qu J."/>
            <person name="Murali S.C."/>
            <person name="Bandaranaike D."/>
            <person name="Bellair M."/>
            <person name="Blankenburg K."/>
            <person name="Chao H."/>
            <person name="Dinh H."/>
            <person name="Doddapaneni H."/>
            <person name="Downs B."/>
            <person name="Dugan-Rocha S."/>
            <person name="Elkadiri S."/>
            <person name="Gnanaolivu R.D."/>
            <person name="Hernandez B."/>
            <person name="Javaid M."/>
            <person name="Jayaseelan J.C."/>
            <person name="Lee S."/>
            <person name="Li M."/>
            <person name="Ming W."/>
            <person name="Munidasa M."/>
            <person name="Muniz J."/>
            <person name="Nguyen L."/>
            <person name="Ongeri F."/>
            <person name="Osuji N."/>
            <person name="Pu L.-L."/>
            <person name="Puazo M."/>
            <person name="Qu C."/>
            <person name="Quiroz J."/>
            <person name="Raj R."/>
            <person name="Weissenberger G."/>
            <person name="Xin Y."/>
            <person name="Zou X."/>
            <person name="Han Y."/>
            <person name="Richards S."/>
            <person name="Worley K."/>
            <person name="Muzny D."/>
            <person name="Gibbs R."/>
        </authorList>
    </citation>
    <scope>NUCLEOTIDE SEQUENCE</scope>
    <source>
        <strain evidence="4">Sampled in the wild</strain>
    </source>
</reference>
<dbReference type="AlphaFoldDB" id="A0A8K0NX91"/>
<evidence type="ECO:0000313" key="5">
    <source>
        <dbReference type="Proteomes" id="UP000792457"/>
    </source>
</evidence>
<reference evidence="4" key="2">
    <citation type="submission" date="2017-10" db="EMBL/GenBank/DDBJ databases">
        <title>Ladona fulva Genome sequencing and assembly.</title>
        <authorList>
            <person name="Murali S."/>
            <person name="Richards S."/>
            <person name="Bandaranaike D."/>
            <person name="Bellair M."/>
            <person name="Blankenburg K."/>
            <person name="Chao H."/>
            <person name="Dinh H."/>
            <person name="Doddapaneni H."/>
            <person name="Dugan-Rocha S."/>
            <person name="Elkadiri S."/>
            <person name="Gnanaolivu R."/>
            <person name="Hernandez B."/>
            <person name="Skinner E."/>
            <person name="Javaid M."/>
            <person name="Lee S."/>
            <person name="Li M."/>
            <person name="Ming W."/>
            <person name="Munidasa M."/>
            <person name="Muniz J."/>
            <person name="Nguyen L."/>
            <person name="Hughes D."/>
            <person name="Osuji N."/>
            <person name="Pu L.-L."/>
            <person name="Puazo M."/>
            <person name="Qu C."/>
            <person name="Quiroz J."/>
            <person name="Raj R."/>
            <person name="Weissenberger G."/>
            <person name="Xin Y."/>
            <person name="Zou X."/>
            <person name="Han Y."/>
            <person name="Worley K."/>
            <person name="Muzny D."/>
            <person name="Gibbs R."/>
        </authorList>
    </citation>
    <scope>NUCLEOTIDE SEQUENCE</scope>
    <source>
        <strain evidence="4">Sampled in the wild</strain>
    </source>
</reference>
<dbReference type="PROSITE" id="PS51114">
    <property type="entry name" value="FBA"/>
    <property type="match status" value="1"/>
</dbReference>
<dbReference type="Pfam" id="PF04300">
    <property type="entry name" value="FBA"/>
    <property type="match status" value="1"/>
</dbReference>
<gene>
    <name evidence="4" type="ORF">J437_LFUL008484</name>
</gene>
<dbReference type="GO" id="GO:0061630">
    <property type="term" value="F:ubiquitin protein ligase activity"/>
    <property type="evidence" value="ECO:0007669"/>
    <property type="project" value="TreeGrafter"/>
</dbReference>
<evidence type="ECO:0000313" key="4">
    <source>
        <dbReference type="EMBL" id="KAG8227840.1"/>
    </source>
</evidence>
<feature type="transmembrane region" description="Helical" evidence="2">
    <location>
        <begin position="21"/>
        <end position="44"/>
    </location>
</feature>
<dbReference type="PANTHER" id="PTHR12125:SF5">
    <property type="entry name" value="F-BOX DOMAIN-CONTAINING PROTEIN"/>
    <property type="match status" value="1"/>
</dbReference>
<feature type="compositionally biased region" description="Basic and acidic residues" evidence="1">
    <location>
        <begin position="109"/>
        <end position="134"/>
    </location>
</feature>
<dbReference type="SMART" id="SM01198">
    <property type="entry name" value="FBA"/>
    <property type="match status" value="1"/>
</dbReference>
<keyword evidence="2" id="KW-1133">Transmembrane helix</keyword>
<sequence>MDKNTTVMEIRELIQYAARQILFSVMDSPIVAGILCGIFAGVIYKIISVYVRKSINAGETSIEREDNAKENGSAFAEKNEVSEKRTSNPPENSFVKDTLDNGMEPEVTSTDKEEIDGQARDPCGDVRRLSRHPSEKDKPFFEQLQIMDLLQGNVTPEILDNEQPPIEISEWFACQNQNEGSTYDLKVTLQDKDRAAIVDFYYGYDFSKSPKGICKKVSHTFKKYGPGIRFIMFRHRIGKDVEINNGDYCCKLSDGIIQVSRNKVNTFP</sequence>
<feature type="compositionally biased region" description="Basic and acidic residues" evidence="1">
    <location>
        <begin position="77"/>
        <end position="86"/>
    </location>
</feature>
<dbReference type="GO" id="GO:0036503">
    <property type="term" value="P:ERAD pathway"/>
    <property type="evidence" value="ECO:0007669"/>
    <property type="project" value="TreeGrafter"/>
</dbReference>
<dbReference type="GO" id="GO:0019005">
    <property type="term" value="C:SCF ubiquitin ligase complex"/>
    <property type="evidence" value="ECO:0007669"/>
    <property type="project" value="TreeGrafter"/>
</dbReference>
<evidence type="ECO:0000259" key="3">
    <source>
        <dbReference type="PROSITE" id="PS51114"/>
    </source>
</evidence>
<dbReference type="InterPro" id="IPR039752">
    <property type="entry name" value="F-box_only"/>
</dbReference>
<keyword evidence="5" id="KW-1185">Reference proteome</keyword>
<dbReference type="GO" id="GO:0031146">
    <property type="term" value="P:SCF-dependent proteasomal ubiquitin-dependent protein catabolic process"/>
    <property type="evidence" value="ECO:0007669"/>
    <property type="project" value="TreeGrafter"/>
</dbReference>
<dbReference type="InterPro" id="IPR008979">
    <property type="entry name" value="Galactose-bd-like_sf"/>
</dbReference>
<feature type="non-terminal residue" evidence="4">
    <location>
        <position position="1"/>
    </location>
</feature>
<dbReference type="PANTHER" id="PTHR12125">
    <property type="entry name" value="F-BOX ONLY PROTEIN 6-LIKE PROTEIN"/>
    <property type="match status" value="1"/>
</dbReference>
<keyword evidence="2" id="KW-0472">Membrane</keyword>
<protein>
    <recommendedName>
        <fullName evidence="3">FBA domain-containing protein</fullName>
    </recommendedName>
</protein>
<dbReference type="GO" id="GO:0005737">
    <property type="term" value="C:cytoplasm"/>
    <property type="evidence" value="ECO:0007669"/>
    <property type="project" value="TreeGrafter"/>
</dbReference>
<feature type="region of interest" description="Disordered" evidence="1">
    <location>
        <begin position="64"/>
        <end position="134"/>
    </location>
</feature>
<comment type="caution">
    <text evidence="4">The sequence shown here is derived from an EMBL/GenBank/DDBJ whole genome shotgun (WGS) entry which is preliminary data.</text>
</comment>
<dbReference type="Proteomes" id="UP000792457">
    <property type="component" value="Unassembled WGS sequence"/>
</dbReference>
<proteinExistence type="predicted"/>
<dbReference type="GO" id="GO:0006516">
    <property type="term" value="P:glycoprotein catabolic process"/>
    <property type="evidence" value="ECO:0007669"/>
    <property type="project" value="TreeGrafter"/>
</dbReference>
<dbReference type="SUPFAM" id="SSF49785">
    <property type="entry name" value="Galactose-binding domain-like"/>
    <property type="match status" value="1"/>
</dbReference>
<evidence type="ECO:0000256" key="2">
    <source>
        <dbReference type="SAM" id="Phobius"/>
    </source>
</evidence>
<feature type="domain" description="FBA" evidence="3">
    <location>
        <begin position="75"/>
        <end position="261"/>
    </location>
</feature>
<dbReference type="EMBL" id="KZ308343">
    <property type="protein sequence ID" value="KAG8227840.1"/>
    <property type="molecule type" value="Genomic_DNA"/>
</dbReference>